<proteinExistence type="predicted"/>
<dbReference type="EMBL" id="ATBP01000936">
    <property type="protein sequence ID" value="ETR68480.1"/>
    <property type="molecule type" value="Genomic_DNA"/>
</dbReference>
<comment type="caution">
    <text evidence="1">The sequence shown here is derived from an EMBL/GenBank/DDBJ whole genome shotgun (WGS) entry which is preliminary data.</text>
</comment>
<dbReference type="Proteomes" id="UP000189670">
    <property type="component" value="Unassembled WGS sequence"/>
</dbReference>
<accession>A0A1V1P0Y2</accession>
<gene>
    <name evidence="1" type="ORF">OMM_04536</name>
</gene>
<reference evidence="2" key="1">
    <citation type="submission" date="2012-11" db="EMBL/GenBank/DDBJ databases">
        <authorList>
            <person name="Lucero-Rivera Y.E."/>
            <person name="Tovar-Ramirez D."/>
        </authorList>
    </citation>
    <scope>NUCLEOTIDE SEQUENCE [LARGE SCALE GENOMIC DNA]</scope>
    <source>
        <strain evidence="2">Araruama</strain>
    </source>
</reference>
<dbReference type="AlphaFoldDB" id="A0A1V1P0Y2"/>
<sequence length="351" mass="41023">MTQYSDKTIIIRPSGVWDTRSPLIKFNQNNHYINQIYYYSILSFTKVQVECSDFDENTLASTFFCHRKKSNLARNVWSAFKKSFPSDIKGNRNPPTISDVQRISYLSVHAITEYALIKYGALFESYAQCWALNYLLSRLENGFLLTKKESDLVQKFSPRNKRNNFIPGWPHIYKSIPIIYDLLSDEPHIKTNPLTKNEVNEPINSKTNAFTVINLWRDWRNSIVHKSGMINERFYNKNKQVWTDMQKLFPKNIELLKGGRLPCDHTTFRAVTTVHSRAAKAMRDLLVKTSNERRGHVHAPGKAWNYNKQGLMPPEKIPDKLPPLLMKGDHNSSFLWATDNSYRRKVSKFYY</sequence>
<protein>
    <submittedName>
        <fullName evidence="1">Uncharacterized protein</fullName>
    </submittedName>
</protein>
<organism evidence="1 2">
    <name type="scientific">Candidatus Magnetoglobus multicellularis str. Araruama</name>
    <dbReference type="NCBI Taxonomy" id="890399"/>
    <lineage>
        <taxon>Bacteria</taxon>
        <taxon>Pseudomonadati</taxon>
        <taxon>Thermodesulfobacteriota</taxon>
        <taxon>Desulfobacteria</taxon>
        <taxon>Desulfobacterales</taxon>
        <taxon>Desulfobacteraceae</taxon>
        <taxon>Candidatus Magnetoglobus</taxon>
    </lineage>
</organism>
<evidence type="ECO:0000313" key="1">
    <source>
        <dbReference type="EMBL" id="ETR68480.1"/>
    </source>
</evidence>
<evidence type="ECO:0000313" key="2">
    <source>
        <dbReference type="Proteomes" id="UP000189670"/>
    </source>
</evidence>
<name>A0A1V1P0Y2_9BACT</name>